<feature type="domain" description="N-acetyltransferase" evidence="3">
    <location>
        <begin position="1"/>
        <end position="153"/>
    </location>
</feature>
<evidence type="ECO:0000259" key="3">
    <source>
        <dbReference type="PROSITE" id="PS51186"/>
    </source>
</evidence>
<evidence type="ECO:0000256" key="1">
    <source>
        <dbReference type="ARBA" id="ARBA00022679"/>
    </source>
</evidence>
<accession>A0A917DL37</accession>
<proteinExistence type="predicted"/>
<evidence type="ECO:0000256" key="2">
    <source>
        <dbReference type="ARBA" id="ARBA00023315"/>
    </source>
</evidence>
<dbReference type="PANTHER" id="PTHR43420">
    <property type="entry name" value="ACETYLTRANSFERASE"/>
    <property type="match status" value="1"/>
</dbReference>
<dbReference type="SUPFAM" id="SSF55729">
    <property type="entry name" value="Acyl-CoA N-acyltransferases (Nat)"/>
    <property type="match status" value="1"/>
</dbReference>
<name>A0A917DL37_9SPHN</name>
<dbReference type="Pfam" id="PF13508">
    <property type="entry name" value="Acetyltransf_7"/>
    <property type="match status" value="1"/>
</dbReference>
<dbReference type="Proteomes" id="UP000598997">
    <property type="component" value="Unassembled WGS sequence"/>
</dbReference>
<dbReference type="InterPro" id="IPR050680">
    <property type="entry name" value="YpeA/RimI_acetyltransf"/>
</dbReference>
<organism evidence="4 5">
    <name type="scientific">Croceicoccus pelagius</name>
    <dbReference type="NCBI Taxonomy" id="1703341"/>
    <lineage>
        <taxon>Bacteria</taxon>
        <taxon>Pseudomonadati</taxon>
        <taxon>Pseudomonadota</taxon>
        <taxon>Alphaproteobacteria</taxon>
        <taxon>Sphingomonadales</taxon>
        <taxon>Erythrobacteraceae</taxon>
        <taxon>Croceicoccus</taxon>
    </lineage>
</organism>
<dbReference type="RefSeq" id="WP_066761034.1">
    <property type="nucleotide sequence ID" value="NZ_BMIO01000005.1"/>
</dbReference>
<dbReference type="PANTHER" id="PTHR43420:SF12">
    <property type="entry name" value="N-ACETYLTRANSFERASE DOMAIN-CONTAINING PROTEIN"/>
    <property type="match status" value="1"/>
</dbReference>
<dbReference type="EMBL" id="BMIO01000005">
    <property type="protein sequence ID" value="GGD44850.1"/>
    <property type="molecule type" value="Genomic_DNA"/>
</dbReference>
<dbReference type="Gene3D" id="3.40.630.30">
    <property type="match status" value="1"/>
</dbReference>
<comment type="caution">
    <text evidence="4">The sequence shown here is derived from an EMBL/GenBank/DDBJ whole genome shotgun (WGS) entry which is preliminary data.</text>
</comment>
<sequence>MRPTAPEMDGMMSVMLSAFDPAFGEAWNERQLASAMLIPGTRFAMIDAHGVLGPPSPSVPTAGFYLTRQVVDEEELLLIAVDPEYRRLGLGSRLLEHLLANAQERGTARLFLEMRADNPAEHFYRRYGFEQVGLRRDYYRGADGRLRDAKTFARTLVQVIELRSAQ</sequence>
<dbReference type="InterPro" id="IPR000182">
    <property type="entry name" value="GNAT_dom"/>
</dbReference>
<dbReference type="AlphaFoldDB" id="A0A917DL37"/>
<evidence type="ECO:0000313" key="5">
    <source>
        <dbReference type="Proteomes" id="UP000598997"/>
    </source>
</evidence>
<keyword evidence="2" id="KW-0012">Acyltransferase</keyword>
<dbReference type="InterPro" id="IPR016181">
    <property type="entry name" value="Acyl_CoA_acyltransferase"/>
</dbReference>
<evidence type="ECO:0000313" key="4">
    <source>
        <dbReference type="EMBL" id="GGD44850.1"/>
    </source>
</evidence>
<dbReference type="GO" id="GO:0016747">
    <property type="term" value="F:acyltransferase activity, transferring groups other than amino-acyl groups"/>
    <property type="evidence" value="ECO:0007669"/>
    <property type="project" value="InterPro"/>
</dbReference>
<dbReference type="PROSITE" id="PS51186">
    <property type="entry name" value="GNAT"/>
    <property type="match status" value="1"/>
</dbReference>
<dbReference type="OrthoDB" id="9804026at2"/>
<protein>
    <recommendedName>
        <fullName evidence="3">N-acetyltransferase domain-containing protein</fullName>
    </recommendedName>
</protein>
<keyword evidence="5" id="KW-1185">Reference proteome</keyword>
<gene>
    <name evidence="4" type="ORF">GCM10010989_18710</name>
</gene>
<dbReference type="CDD" id="cd04301">
    <property type="entry name" value="NAT_SF"/>
    <property type="match status" value="1"/>
</dbReference>
<keyword evidence="1" id="KW-0808">Transferase</keyword>
<reference evidence="4 5" key="1">
    <citation type="journal article" date="2014" name="Int. J. Syst. Evol. Microbiol.">
        <title>Complete genome sequence of Corynebacterium casei LMG S-19264T (=DSM 44701T), isolated from a smear-ripened cheese.</title>
        <authorList>
            <consortium name="US DOE Joint Genome Institute (JGI-PGF)"/>
            <person name="Walter F."/>
            <person name="Albersmeier A."/>
            <person name="Kalinowski J."/>
            <person name="Ruckert C."/>
        </authorList>
    </citation>
    <scope>NUCLEOTIDE SEQUENCE [LARGE SCALE GENOMIC DNA]</scope>
    <source>
        <strain evidence="4 5">CGMCC 1.15358</strain>
    </source>
</reference>